<reference evidence="2 3" key="1">
    <citation type="submission" date="2018-06" db="EMBL/GenBank/DDBJ databases">
        <title>Sphaerisporangium craniellae sp. nov., isolated from a marine sponge in the South China Sea.</title>
        <authorList>
            <person name="Li L."/>
        </authorList>
    </citation>
    <scope>NUCLEOTIDE SEQUENCE [LARGE SCALE GENOMIC DNA]</scope>
    <source>
        <strain evidence="2 3">LHW63015</strain>
    </source>
</reference>
<evidence type="ECO:0000313" key="3">
    <source>
        <dbReference type="Proteomes" id="UP000253303"/>
    </source>
</evidence>
<dbReference type="Proteomes" id="UP000253303">
    <property type="component" value="Unassembled WGS sequence"/>
</dbReference>
<organism evidence="2 3">
    <name type="scientific">Spongiactinospora rosea</name>
    <dbReference type="NCBI Taxonomy" id="2248750"/>
    <lineage>
        <taxon>Bacteria</taxon>
        <taxon>Bacillati</taxon>
        <taxon>Actinomycetota</taxon>
        <taxon>Actinomycetes</taxon>
        <taxon>Streptosporangiales</taxon>
        <taxon>Streptosporangiaceae</taxon>
        <taxon>Spongiactinospora</taxon>
    </lineage>
</organism>
<keyword evidence="3" id="KW-1185">Reference proteome</keyword>
<name>A0A366LVG8_9ACTN</name>
<evidence type="ECO:0000256" key="1">
    <source>
        <dbReference type="SAM" id="Phobius"/>
    </source>
</evidence>
<comment type="caution">
    <text evidence="2">The sequence shown here is derived from an EMBL/GenBank/DDBJ whole genome shotgun (WGS) entry which is preliminary data.</text>
</comment>
<dbReference type="RefSeq" id="WP_147268067.1">
    <property type="nucleotide sequence ID" value="NZ_QMEY01000009.1"/>
</dbReference>
<sequence>MTELTGTHLTPRRRVRPRVRKFLLVLHVCVSVGWFGGGYAMLVLGVAALTGAGSPLRPAAYELMHLGDRAIMIPGSLGALGTGLTLALSTQWGLLRHWWVLAKLTLTVGTMAFAYAFISQNVKAALTGHDLGALPRYVVAGCGTVLLMLATAVAVSVFKPWGRVRRSR</sequence>
<feature type="transmembrane region" description="Helical" evidence="1">
    <location>
        <begin position="138"/>
        <end position="158"/>
    </location>
</feature>
<feature type="transmembrane region" description="Helical" evidence="1">
    <location>
        <begin position="70"/>
        <end position="88"/>
    </location>
</feature>
<feature type="transmembrane region" description="Helical" evidence="1">
    <location>
        <begin position="22"/>
        <end position="50"/>
    </location>
</feature>
<accession>A0A366LVG8</accession>
<evidence type="ECO:0008006" key="4">
    <source>
        <dbReference type="Google" id="ProtNLM"/>
    </source>
</evidence>
<dbReference type="AlphaFoldDB" id="A0A366LVG8"/>
<dbReference type="OrthoDB" id="8082651at2"/>
<keyword evidence="1" id="KW-1133">Transmembrane helix</keyword>
<keyword evidence="1" id="KW-0472">Membrane</keyword>
<dbReference type="EMBL" id="QMEY01000009">
    <property type="protein sequence ID" value="RBQ17936.1"/>
    <property type="molecule type" value="Genomic_DNA"/>
</dbReference>
<proteinExistence type="predicted"/>
<feature type="transmembrane region" description="Helical" evidence="1">
    <location>
        <begin position="100"/>
        <end position="118"/>
    </location>
</feature>
<gene>
    <name evidence="2" type="ORF">DP939_21415</name>
</gene>
<evidence type="ECO:0000313" key="2">
    <source>
        <dbReference type="EMBL" id="RBQ17936.1"/>
    </source>
</evidence>
<keyword evidence="1" id="KW-0812">Transmembrane</keyword>
<protein>
    <recommendedName>
        <fullName evidence="4">DUF2269 domain-containing protein</fullName>
    </recommendedName>
</protein>